<evidence type="ECO:0000256" key="3">
    <source>
        <dbReference type="SAM" id="Phobius"/>
    </source>
</evidence>
<feature type="region of interest" description="Disordered" evidence="2">
    <location>
        <begin position="626"/>
        <end position="667"/>
    </location>
</feature>
<dbReference type="GO" id="GO:0016787">
    <property type="term" value="F:hydrolase activity"/>
    <property type="evidence" value="ECO:0007669"/>
    <property type="project" value="InterPro"/>
</dbReference>
<feature type="coiled-coil region" evidence="1">
    <location>
        <begin position="1087"/>
        <end position="1118"/>
    </location>
</feature>
<dbReference type="InterPro" id="IPR006935">
    <property type="entry name" value="Helicase/UvrB_N"/>
</dbReference>
<dbReference type="InterPro" id="IPR021912">
    <property type="entry name" value="DUF3525"/>
</dbReference>
<feature type="transmembrane region" description="Helical" evidence="3">
    <location>
        <begin position="1957"/>
        <end position="1978"/>
    </location>
</feature>
<dbReference type="SMART" id="SM00487">
    <property type="entry name" value="DEXDc"/>
    <property type="match status" value="1"/>
</dbReference>
<feature type="domain" description="Helicase ATP-binding" evidence="4">
    <location>
        <begin position="3844"/>
        <end position="3992"/>
    </location>
</feature>
<feature type="compositionally biased region" description="Acidic residues" evidence="2">
    <location>
        <begin position="2579"/>
        <end position="2597"/>
    </location>
</feature>
<feature type="region of interest" description="Disordered" evidence="2">
    <location>
        <begin position="371"/>
        <end position="400"/>
    </location>
</feature>
<reference evidence="5" key="1">
    <citation type="journal article" date="2023" name="Front. Cell. Infect. Microbiol.">
        <title>Virome Analysis of an Ectomycorrhizal Fungus Suillus luteus Revealing Potential Evolutionary Implications.</title>
        <authorList>
            <person name="Liu H."/>
            <person name="Zhang Y."/>
            <person name="Liu Y."/>
            <person name="Xiao J."/>
            <person name="Huang Z."/>
            <person name="Li Y."/>
            <person name="Li H."/>
            <person name="Li P."/>
        </authorList>
    </citation>
    <scope>NUCLEOTIDE SEQUENCE</scope>
    <source>
        <strain evidence="5">SlHV2</strain>
    </source>
</reference>
<sequence>MSSRHNTQRRVRFEEDTMSTGVSLRDDESVSSVESFHSLEGEGGVEIGLIEPLEEEEPGYCYVVLFSEEWRERAREALGAYPPFMRVKSFLTHERRNHEDRFLLTARFGLAGMRRLRPVAYHIEISEGPDAVAVEIICEFNHHMTAPLGGRSGGRAAEPRFGNYAYAGRTCELVHSGWKMTCGQCDGGAPASQARWYREIGGSVLFHRTCAKHLWMADQEREDDEDTDDLFACSSSGSSTAVASPDVGPSRPTLSVPVVNLPKPMTTFSPVTPVAFTREDIAAAVMAETRPSESDLFEDAPLTPPVVRVPCSSLDGAMSMERAQERSRRLLEIEEETNRLRDRQRELDRRLLAPGALESSRKGVEKLMGHVPGVTLPKTEPTVASGPPTSRRRPAKPTGKGVTAASRIANAFEHVVHAQNRLEALERKAAIAFRKATPVQRCARPLKTMNYNSGWVRAFSGLTARCYGEKASKGISPCRRAPRAKHSLPGKAPDRLPGRWVDSFSFTTSGKSGPRRVSVNPKEDGFCYLLTVPITHRAAVGKLGPYPTVSAVQARCRALGFLFNASLVRIETGFYHSIQEEGLKRTRVFNREWRIGGLDPAHKQEDDMSSVKAWLADMDDRPAARRSLSVTRSNALRRRSRSPSPATPAVVVTSATDTSGGGEHPDVEVRVSFGDAKNSRPRLNVNTKISGQKGLRPLILSDGMDEIPIEDLPTASEFSAFINDNPQSASLWAQDPIDDGTMDKEMTVNALLAGPARTFDQMSFKEGWRKGWTQKEILAALARTGQAARTPIEPMSAIPVVKRGDVTQTTTCFYQALRYVLPVEYWNKLDPRVTSPGDLTWSMYRYAAWVCGLKKYDERCFLIELGKVVGWDASGQPVVQDHIEYYGTTRMVRKARALPLGISLGKDMKSRMVSDGFTHKMLIYGSELFPTNPAECTMRQNFQFYADTGGSPAEDPMVTGWLESEQARERGDAPLNNHFGWLVLHTGYTLWLPFQLRNQGFEPVPLVPVGTSFRVAERIVGTERFELMAGLDGVLSAPGLVGQFTIDDLALAKEIPHCSRLNGRRLLDCNPGWKATADALGRDVKGLQDLVDQYDDALNHRQQAMKDLERTIQELEAGTVDRLWTPTLAQRLGKVLAMSQSRVRALMQKISRALKEDVSMRHERSPAASDEEHDAESLWSEVGSPVPETETRKTKSQRKRHRVKLRKKVLVGQGRFSAPTGPNLAETDVARLHPNIHLARVQPASCRNADKAADDRVASFRDLAVDYQRLKDRLNSVASTTTKARAFVLVEPPSFFYSRFRGYRLCALVGGRSLHVRGMDFRRPLLADPLMLMDIGHKEFWHQPGYSFRLTLLGLRKVYGRLGDDDKRHVERFMGMTTTDLEGLFANLHKIARNSTMADIELNPGPPMRKFYVGCDTLLDPIPACAVIDIGVGETGEALSRAPEPPEGMYNVLQIPCGFGKGILSSHYPDSFIDIGGGRPLSMEEIGRHSNDKVILMSVGDELPAGIAFDRVILANRHPTLAAGPEWACTLEEARTWFSETVSRCVKGSRLRVVDSATQMVVEALTYAGIHTTTTLVECHACDKTLRVVDGVPSVSGYTCPSQHRNVTVRLRTKDGVPYDLEAVSAFGAATRAPRILDLSHSGRKPRRPALKGYSVIHRGNEADCFKSPKRVNRPTGLLYGWTDMSVKTVLYEFSEEEKEIISAMQDFSRGLDVVDVSGEVVEIFRPTINFVAYARKPRPDELLIVVPMVTGNVRELGAWRLLPWLAGLPTTYYRIRNGDMNNSFDFELGMREGGVFTDNHCNALPVLLNNAGAFGQTLKRDTWSFVREHMFVYGVDEVVLYSAGVTLNAVIRKLHFPDRSDREFPHKAKVVIWNPDGSMVPATCCRWGYRKRFHHCPMKDELHRKKGKKLLSAGRPQTVSTLGKALAGSVGLTMATVACGYGLSKLSWAPGVRGRTLQGALCAVGVGSFLAASGLAVMRQWSLSEIPVVMEENPNGLYSYSREAWAPDFKFGEGHTVTVLGTYGDLIPPTYYARLAAWAGVRTHVRECHEATQKELAELQRGDLSSFIPNFAKNLLAFRQGYKSTFVPHNPNYGVGASYHLSPSSKYIRKINYGCEKPQYMLHVFMAKTLAEFFNPTFRIGALDDCTLPRSSDGYTLLTNAPMPKAEVLDRRGWACGSAHPDTVLQSEEWLKLSEDERATIPRITNPDHLSILGEYEEVWITGGKGLIDTYLSCRARQELYHGRKLKAVIHVCDNGLDRDYHTMPTTANVVDRTPHAYLGQLMHDGHRLSVGFATRVVAWWDFEKINMPRRIRSVIFGCLKATGIYLGVSTYWLPWALALLSMEPLLEMLWQKREHLKPLLGRFMSVVWTAPLVLYSPIAGAMLAAPFVCGTVLLSAAADLDNFVWGDTYLLIEPVSDFPMPFGHTVLVDGRTGERFEGVFPEESGFGRLFKLVSRFRGTKKGAWMIPVPFNPQELRSMIAETRDDAIVGKYGPGHSCHTLTLDIVSRTSVIGTSVMLPIWIMGLGVLVPGSWWSTMLDKFEVTINGRKASQVLAFAADELTAAAVIEDHMKVVECDDYDDGTDTDAEDEPAEPDDFPVPRAEEEHDDLIVNVGMFGVLLKEDLSRDFPKYQIPLDDGTVDVSAKLDGVVDDIVAETCLNALHSVVSRPDPVYEVEVRQVARTLPKVKLTTFEHVVRDLMLLLDRFRDTTPFLAPFITFIREKGYQCREYLSPILNGFTIIGEMIRAYAITCWDMFVKCVSAFIDLFFKNKDANRIKAVWALSNLTKSPKASVRARIEMAKMTGYKRGAFLDDFREHIDKLKAAGERVGAEDVEKIGGPQYRAVRLPSKPLASDAEAAAQGWSPDDYTSLEWYNSRIGELHDMGVPQGIDGVWIGQADPERLRNSVSRYKGWYDPVDSEDRELAMKIAEEMARQYPEQILNAEVTTPRAAWAYLQRKIGPQAPFVGVYKDRVAMAEAGWGRAMIDEVMRCIEEGEFPKSFHSTFEKAQVVDANKVVGPGRRDPGTGKFTFEVSSSPKPIRTVCSEGLLTVLISQVFGLAINKAQDWTVTGAGIGMPLNGNMWTLYKQLRDFKNQTGGSYIIADATEYDSRTKPFAYEVLGRMAELGFAHKPNGNAMASYIKAHYDHLQSSWIFGITEPKYQAVSIAIPSGEGKTSLAATDSRFVDHETLLPDGFVERFKATWASSHPDSPGSRQAMYDALNERLRDVRVPAGKILLTWGEETSPTTAPYMGAWLLEKPTGIRANLENRAALAAHPSTQAFRSVTERNAKLREFASIMIDSENQVMNFGNVHDKNRGGGTGEAFTSKTNVYGYKASIIAAWIRYYALVGIHKSPADFFKENVLANTGDDTAWSMAIKPSELDVERFRRCAEHYGVWLDIQAVKKLKDVEYLGQRVRTPTRADQDVLDVLRRTMPTSQQQLLHEDGIVYRSTENLLLRATAMRYYQASPRNNRYLFALIDRATGQAQCTAFVPEMWNLLARHYTEDVNRLFKLQGIRAFAMVAEDQYGLPAVAIRRDNQHLTARQQDTLTWLKGRRFPSYYKVVRTHMTPAAKPQGEVEKFLAKIKKKAKYRPYEVFDEIAKFGMDSFMTMLQDMPRRVRDFMKPQAGVWAEQAFVFPTEKNYAALFILRERGCQTQEEFASAARESPYGSGISAPAVWQEWQDPKFQEKVMQHPTSVYKNLSCLVTIVYAALSVVEKAVVRLPLIGALYQLLMFLNVDISKAYAVLNMAFWHSRAASSRHISSLMPKDPYVYSKRFAMFLVGMVPVETGYVLPFDLLVDRFPELVEGVADWLHATGELSSVSKDITSTADPASNKWSAYVHKILTELQINRKAFVAADVGVGKSTEQIAAAYSMKTQFAVKKIWLVVPRRILRDSWGTRWNLNHQTLKGTTPLDPYADVYVCTYGHFRRSRLRSVGEDDLVYLDEVHELGGSQIATISDLIERRVRTVLMTATPVAVPGLDGTAFFDVPIPKRFDTTVHVNDADVLTNFFEAKKLWPDPKFRWLIVQPSIREVRETIEQLSAEKFQAVEVSSAAGCNRIPEGEGVIMVATSIVDAGLNPDADVLVDSGRTVQIDQGQFIRPVPPTDPNTNKQRMGRVGRSAPGYIIQPSWAGTGEIPMSYPSGSEFVHPAVAAYYGLPQILEVGDEAYHPDFPYLAIKMWRRYGSEYVTLDDPAFGPSEKAGVFFLHLLALSGIQRSDWEAKFTRFFVQSLHLGEDFEHIHSLMARLPAACAFDRAVHYLDQPVAFYKFANPTGEPELLPTQPVYPIAGQWRTTVSSRTQYKAKKMSEAARNYDHEVAYLKGKYEYELTVIKTAYTELASKVATKVKTTRDEIALRRAQQEALSTTINLAGQQYDEDVLLESSLDITVMKVDGATGHDVVQYGTRCRHCSVKDYHLHPFGSVTFKGVKNYSWSFCPDNTDEFATPDLVSTTTRPDPAGPLKRIMPSMKKKGGKGTRSPRPA</sequence>
<feature type="coiled-coil region" evidence="1">
    <location>
        <begin position="323"/>
        <end position="350"/>
    </location>
</feature>
<feature type="transmembrane region" description="Helical" evidence="3">
    <location>
        <begin position="2374"/>
        <end position="2396"/>
    </location>
</feature>
<dbReference type="InterPro" id="IPR014001">
    <property type="entry name" value="Helicase_ATP-bd"/>
</dbReference>
<keyword evidence="3" id="KW-1133">Transmembrane helix</keyword>
<feature type="compositionally biased region" description="Basic residues" evidence="2">
    <location>
        <begin position="1194"/>
        <end position="1203"/>
    </location>
</feature>
<dbReference type="PROSITE" id="PS51192">
    <property type="entry name" value="HELICASE_ATP_BIND_1"/>
    <property type="match status" value="1"/>
</dbReference>
<evidence type="ECO:0000256" key="1">
    <source>
        <dbReference type="SAM" id="Coils"/>
    </source>
</evidence>
<feature type="region of interest" description="Disordered" evidence="2">
    <location>
        <begin position="1157"/>
        <end position="1203"/>
    </location>
</feature>
<dbReference type="InterPro" id="IPR027417">
    <property type="entry name" value="P-loop_NTPase"/>
</dbReference>
<feature type="coiled-coil region" evidence="1">
    <location>
        <begin position="408"/>
        <end position="435"/>
    </location>
</feature>
<organism evidence="5">
    <name type="scientific">Suillus luteus hypovirus 2</name>
    <dbReference type="NCBI Taxonomy" id="3067808"/>
    <lineage>
        <taxon>Viruses</taxon>
        <taxon>Riboviria</taxon>
        <taxon>Orthornavirae</taxon>
        <taxon>Pisuviricota</taxon>
        <taxon>Duplopiviricetes</taxon>
        <taxon>Durnavirales</taxon>
        <taxon>Hypoviridae</taxon>
    </lineage>
</organism>
<dbReference type="Pfam" id="PF04851">
    <property type="entry name" value="ResIII"/>
    <property type="match status" value="1"/>
</dbReference>
<dbReference type="Gene3D" id="3.40.50.300">
    <property type="entry name" value="P-loop containing nucleotide triphosphate hydrolases"/>
    <property type="match status" value="2"/>
</dbReference>
<feature type="transmembrane region" description="Helical" evidence="3">
    <location>
        <begin position="2316"/>
        <end position="2335"/>
    </location>
</feature>
<keyword evidence="3" id="KW-0472">Membrane</keyword>
<dbReference type="Pfam" id="PF12039">
    <property type="entry name" value="DUF3525"/>
    <property type="match status" value="1"/>
</dbReference>
<feature type="region of interest" description="Disordered" evidence="2">
    <location>
        <begin position="4445"/>
        <end position="4481"/>
    </location>
</feature>
<keyword evidence="1" id="KW-0175">Coiled coil</keyword>
<dbReference type="GO" id="GO:0003677">
    <property type="term" value="F:DNA binding"/>
    <property type="evidence" value="ECO:0007669"/>
    <property type="project" value="InterPro"/>
</dbReference>
<keyword evidence="3" id="KW-0812">Transmembrane</keyword>
<name>A0AA49X7Z9_9VIRU</name>
<dbReference type="EMBL" id="OQ862557">
    <property type="protein sequence ID" value="WLK77430.1"/>
    <property type="molecule type" value="Genomic_RNA"/>
</dbReference>
<evidence type="ECO:0000256" key="2">
    <source>
        <dbReference type="SAM" id="MobiDB-lite"/>
    </source>
</evidence>
<accession>A0AA49X7Z9</accession>
<dbReference type="SUPFAM" id="SSF52540">
    <property type="entry name" value="P-loop containing nucleoside triphosphate hydrolases"/>
    <property type="match status" value="1"/>
</dbReference>
<proteinExistence type="predicted"/>
<feature type="region of interest" description="Disordered" evidence="2">
    <location>
        <begin position="2579"/>
        <end position="2601"/>
    </location>
</feature>
<protein>
    <submittedName>
        <fullName evidence="5">Polyprotein</fullName>
    </submittedName>
</protein>
<feature type="compositionally biased region" description="Low complexity" evidence="2">
    <location>
        <begin position="642"/>
        <end position="656"/>
    </location>
</feature>
<feature type="transmembrane region" description="Helical" evidence="3">
    <location>
        <begin position="2512"/>
        <end position="2535"/>
    </location>
</feature>
<evidence type="ECO:0000259" key="4">
    <source>
        <dbReference type="PROSITE" id="PS51192"/>
    </source>
</evidence>
<dbReference type="GO" id="GO:0005524">
    <property type="term" value="F:ATP binding"/>
    <property type="evidence" value="ECO:0007669"/>
    <property type="project" value="InterPro"/>
</dbReference>
<evidence type="ECO:0000313" key="5">
    <source>
        <dbReference type="EMBL" id="WLK77430.1"/>
    </source>
</evidence>